<feature type="domain" description="EamA" evidence="9">
    <location>
        <begin position="155"/>
        <end position="285"/>
    </location>
</feature>
<name>A0ABM5TD65_9ACTN</name>
<sequence>MSQYLTPRARAALAVGRGLGTVPAPGLVLGGILGLQGGAALTTRLYPAVGPAGVVTLRLAIAALALTALWRPRIRGDRAGLGLAAAAGTLLAVHHLAYYEAVARLPLGAATTLEFLGPFAIALCGSRRAPDLLWAGLAATGVLLLSGTGTALDATGIACATLAGCCWAGYILVGKRLAGHAPDGRGLALAVIWGALLSLPYGITQAGSRLLDPGTLAVAAAVAGLSSVLPYTLQLEALRRLTPRVFGVLTSLEPAIGALIGLLFLGQHLAVAQWAGVAAVAVASVGATRTEESPGGTGGAPAVDGPTRAAGD</sequence>
<feature type="transmembrane region" description="Helical" evidence="8">
    <location>
        <begin position="245"/>
        <end position="265"/>
    </location>
</feature>
<evidence type="ECO:0000256" key="7">
    <source>
        <dbReference type="SAM" id="MobiDB-lite"/>
    </source>
</evidence>
<evidence type="ECO:0000259" key="9">
    <source>
        <dbReference type="Pfam" id="PF00892"/>
    </source>
</evidence>
<reference evidence="10 11" key="1">
    <citation type="journal article" date="2015" name="ISME J.">
        <title>Draft Genome Sequence of Streptomyces incarnatus NRRL8089, which Produces the Nucleoside Antibiotic Sinefungin.</title>
        <authorList>
            <person name="Oshima K."/>
            <person name="Hattori M."/>
            <person name="Shimizu H."/>
            <person name="Fukuda K."/>
            <person name="Nemoto M."/>
            <person name="Inagaki K."/>
            <person name="Tamura T."/>
        </authorList>
    </citation>
    <scope>NUCLEOTIDE SEQUENCE [LARGE SCALE GENOMIC DNA]</scope>
    <source>
        <strain evidence="10 11">NRRL 8089</strain>
    </source>
</reference>
<evidence type="ECO:0000256" key="6">
    <source>
        <dbReference type="ARBA" id="ARBA00023136"/>
    </source>
</evidence>
<feature type="transmembrane region" description="Helical" evidence="8">
    <location>
        <begin position="186"/>
        <end position="203"/>
    </location>
</feature>
<proteinExistence type="inferred from homology"/>
<feature type="transmembrane region" description="Helical" evidence="8">
    <location>
        <begin position="132"/>
        <end position="149"/>
    </location>
</feature>
<dbReference type="Pfam" id="PF00892">
    <property type="entry name" value="EamA"/>
    <property type="match status" value="1"/>
</dbReference>
<keyword evidence="6 8" id="KW-0472">Membrane</keyword>
<keyword evidence="11" id="KW-1185">Reference proteome</keyword>
<dbReference type="InterPro" id="IPR000620">
    <property type="entry name" value="EamA_dom"/>
</dbReference>
<feature type="transmembrane region" description="Helical" evidence="8">
    <location>
        <begin position="81"/>
        <end position="99"/>
    </location>
</feature>
<dbReference type="Proteomes" id="UP000035366">
    <property type="component" value="Chromosome"/>
</dbReference>
<feature type="region of interest" description="Disordered" evidence="7">
    <location>
        <begin position="289"/>
        <end position="312"/>
    </location>
</feature>
<evidence type="ECO:0000313" key="11">
    <source>
        <dbReference type="Proteomes" id="UP000035366"/>
    </source>
</evidence>
<feature type="transmembrane region" description="Helical" evidence="8">
    <location>
        <begin position="155"/>
        <end position="174"/>
    </location>
</feature>
<evidence type="ECO:0000313" key="10">
    <source>
        <dbReference type="EMBL" id="AKJ08806.1"/>
    </source>
</evidence>
<feature type="transmembrane region" description="Helical" evidence="8">
    <location>
        <begin position="215"/>
        <end position="233"/>
    </location>
</feature>
<comment type="subcellular location">
    <subcellularLocation>
        <location evidence="1">Cell membrane</location>
        <topology evidence="1">Multi-pass membrane protein</topology>
    </subcellularLocation>
</comment>
<evidence type="ECO:0000256" key="4">
    <source>
        <dbReference type="ARBA" id="ARBA00022692"/>
    </source>
</evidence>
<accession>A0ABM5TD65</accession>
<evidence type="ECO:0000256" key="8">
    <source>
        <dbReference type="SAM" id="Phobius"/>
    </source>
</evidence>
<keyword evidence="4 8" id="KW-0812">Transmembrane</keyword>
<protein>
    <submittedName>
        <fullName evidence="10">Transporter</fullName>
    </submittedName>
</protein>
<dbReference type="SUPFAM" id="SSF103481">
    <property type="entry name" value="Multidrug resistance efflux transporter EmrE"/>
    <property type="match status" value="1"/>
</dbReference>
<dbReference type="PANTHER" id="PTHR42920:SF5">
    <property type="entry name" value="EAMA DOMAIN-CONTAINING PROTEIN"/>
    <property type="match status" value="1"/>
</dbReference>
<evidence type="ECO:0000256" key="5">
    <source>
        <dbReference type="ARBA" id="ARBA00022989"/>
    </source>
</evidence>
<organism evidence="10 11">
    <name type="scientific">Streptomyces incarnatus</name>
    <dbReference type="NCBI Taxonomy" id="665007"/>
    <lineage>
        <taxon>Bacteria</taxon>
        <taxon>Bacillati</taxon>
        <taxon>Actinomycetota</taxon>
        <taxon>Actinomycetes</taxon>
        <taxon>Kitasatosporales</taxon>
        <taxon>Streptomycetaceae</taxon>
        <taxon>Streptomyces</taxon>
    </lineage>
</organism>
<feature type="transmembrane region" description="Helical" evidence="8">
    <location>
        <begin position="46"/>
        <end position="69"/>
    </location>
</feature>
<keyword evidence="5 8" id="KW-1133">Transmembrane helix</keyword>
<dbReference type="InterPro" id="IPR037185">
    <property type="entry name" value="EmrE-like"/>
</dbReference>
<evidence type="ECO:0000256" key="1">
    <source>
        <dbReference type="ARBA" id="ARBA00004651"/>
    </source>
</evidence>
<comment type="similarity">
    <text evidence="2">Belongs to the EamA transporter family.</text>
</comment>
<keyword evidence="3" id="KW-1003">Cell membrane</keyword>
<dbReference type="EMBL" id="CP011497">
    <property type="protein sequence ID" value="AKJ08806.1"/>
    <property type="molecule type" value="Genomic_DNA"/>
</dbReference>
<evidence type="ECO:0000256" key="2">
    <source>
        <dbReference type="ARBA" id="ARBA00007362"/>
    </source>
</evidence>
<dbReference type="InterPro" id="IPR051258">
    <property type="entry name" value="Diverse_Substrate_Transporter"/>
</dbReference>
<evidence type="ECO:0000256" key="3">
    <source>
        <dbReference type="ARBA" id="ARBA00022475"/>
    </source>
</evidence>
<gene>
    <name evidence="10" type="ORF">ABB07_01765</name>
</gene>
<feature type="transmembrane region" description="Helical" evidence="8">
    <location>
        <begin position="105"/>
        <end position="125"/>
    </location>
</feature>
<dbReference type="PANTHER" id="PTHR42920">
    <property type="entry name" value="OS03G0707200 PROTEIN-RELATED"/>
    <property type="match status" value="1"/>
</dbReference>